<feature type="transmembrane region" description="Helical" evidence="1">
    <location>
        <begin position="263"/>
        <end position="281"/>
    </location>
</feature>
<feature type="transmembrane region" description="Helical" evidence="1">
    <location>
        <begin position="287"/>
        <end position="305"/>
    </location>
</feature>
<name>A0A160T6X9_9CHLR</name>
<feature type="transmembrane region" description="Helical" evidence="1">
    <location>
        <begin position="186"/>
        <end position="213"/>
    </location>
</feature>
<protein>
    <submittedName>
        <fullName evidence="2">Uncharacterized protein</fullName>
    </submittedName>
</protein>
<organism evidence="2 3">
    <name type="scientific">Candidatus Promineifilum breve</name>
    <dbReference type="NCBI Taxonomy" id="1806508"/>
    <lineage>
        <taxon>Bacteria</taxon>
        <taxon>Bacillati</taxon>
        <taxon>Chloroflexota</taxon>
        <taxon>Ardenticatenia</taxon>
        <taxon>Candidatus Promineifilales</taxon>
        <taxon>Candidatus Promineifilaceae</taxon>
        <taxon>Candidatus Promineifilum</taxon>
    </lineage>
</organism>
<dbReference type="KEGG" id="pbf:CFX0092_A2927"/>
<dbReference type="Proteomes" id="UP000215027">
    <property type="component" value="Chromosome I"/>
</dbReference>
<accession>A0A160T6X9</accession>
<gene>
    <name evidence="2" type="ORF">CFX0092_A2927</name>
</gene>
<evidence type="ECO:0000256" key="1">
    <source>
        <dbReference type="SAM" id="Phobius"/>
    </source>
</evidence>
<feature type="transmembrane region" description="Helical" evidence="1">
    <location>
        <begin position="343"/>
        <end position="360"/>
    </location>
</feature>
<feature type="transmembrane region" description="Helical" evidence="1">
    <location>
        <begin position="317"/>
        <end position="337"/>
    </location>
</feature>
<keyword evidence="1" id="KW-0812">Transmembrane</keyword>
<keyword evidence="3" id="KW-1185">Reference proteome</keyword>
<evidence type="ECO:0000313" key="3">
    <source>
        <dbReference type="Proteomes" id="UP000215027"/>
    </source>
</evidence>
<dbReference type="EMBL" id="LN890655">
    <property type="protein sequence ID" value="CUS04805.2"/>
    <property type="molecule type" value="Genomic_DNA"/>
</dbReference>
<keyword evidence="1" id="KW-0472">Membrane</keyword>
<reference evidence="2" key="1">
    <citation type="submission" date="2016-01" db="EMBL/GenBank/DDBJ databases">
        <authorList>
            <person name="Mcilroy J.S."/>
            <person name="Karst M S."/>
            <person name="Albertsen M."/>
        </authorList>
    </citation>
    <scope>NUCLEOTIDE SEQUENCE</scope>
    <source>
        <strain evidence="2">Cfx-K</strain>
    </source>
</reference>
<dbReference type="RefSeq" id="WP_095044089.1">
    <property type="nucleotide sequence ID" value="NZ_LN890655.1"/>
</dbReference>
<dbReference type="AlphaFoldDB" id="A0A160T6X9"/>
<keyword evidence="1" id="KW-1133">Transmembrane helix</keyword>
<feature type="transmembrane region" description="Helical" evidence="1">
    <location>
        <begin position="12"/>
        <end position="40"/>
    </location>
</feature>
<proteinExistence type="predicted"/>
<dbReference type="OrthoDB" id="5768436at2"/>
<sequence>MELNSPADWVVFIIVVGLRFLLPLLIPIFPLPAIIVCLLLDGVDQTIFQSFTTMSLDGYQGYDKALDIYYLTVAYISTFRNWVNSYAFRTSRFLYYYRLVGVVLFELTQFRPLLLIFPNVFEYFFIWYEAVRLLWNPARLTRRAILIAAAAIWIFIKLPQEYWIHIAQLDATDVVKRLLGGTPESAWGALIADNVVLIAGFLLVVGAGCFFLYRYLRAHLPPRDHGIALRADDNTERPTDAQLALARRTWEARIFDRDLVEKIALVGLVTVVFAKILPGATATPLGIIFDVALFITANTTASHFLARRGRTVTSGIVHFLIVLTMNYGLVWLGSMLSDAATNWFNATFFVVLLSLIVTLFDRFQPVHLARFPRQPLPARG</sequence>
<feature type="transmembrane region" description="Helical" evidence="1">
    <location>
        <begin position="144"/>
        <end position="166"/>
    </location>
</feature>
<evidence type="ECO:0000313" key="2">
    <source>
        <dbReference type="EMBL" id="CUS04805.2"/>
    </source>
</evidence>